<protein>
    <submittedName>
        <fullName evidence="2">Oxidoreductase</fullName>
    </submittedName>
</protein>
<gene>
    <name evidence="2" type="ORF">EXE57_12210</name>
</gene>
<dbReference type="InterPro" id="IPR036278">
    <property type="entry name" value="Sialidase_sf"/>
</dbReference>
<keyword evidence="3" id="KW-1185">Reference proteome</keyword>
<dbReference type="Gene3D" id="2.130.10.10">
    <property type="entry name" value="YVTN repeat-like/Quinoprotein amine dehydrogenase"/>
    <property type="match status" value="2"/>
</dbReference>
<name>A0A4P7GME1_9ACTN</name>
<evidence type="ECO:0000313" key="3">
    <source>
        <dbReference type="Proteomes" id="UP000294894"/>
    </source>
</evidence>
<dbReference type="OrthoDB" id="9764804at2"/>
<organism evidence="2 3">
    <name type="scientific">Nocardioides euryhalodurans</name>
    <dbReference type="NCBI Taxonomy" id="2518370"/>
    <lineage>
        <taxon>Bacteria</taxon>
        <taxon>Bacillati</taxon>
        <taxon>Actinomycetota</taxon>
        <taxon>Actinomycetes</taxon>
        <taxon>Propionibacteriales</taxon>
        <taxon>Nocardioidaceae</taxon>
        <taxon>Nocardioides</taxon>
    </lineage>
</organism>
<feature type="signal peptide" evidence="1">
    <location>
        <begin position="1"/>
        <end position="26"/>
    </location>
</feature>
<sequence>MRTHLGILLTTLATAAVTVAAVPAQADRDRGPDRDLRWQRGVVDTDQSFRGLDAVDRRTAWVSGGSISGGDGSVWRTTDAGRTWEEVSPPGTTGLSLRDVEAKDADTAVVMSIGNGEDSRIWRTDDGGATWTETFRNTEEAAFYNCLDFYPGGRRGLAVSDPVDGKFRVIATEDGGRSWEVLPDAGMPDSTGEFNFSASGDCLVIAGRTAWFGSGGSAARVFRSADRGLTWTATDSTLRADETAGVFGLAFRTPRQGVAVGGDFDPAVVEPDGSALTRDGRTWQVGGDLAHLGEDAAWVSRRLLLVTGESGPEAGTSLSTDGGRTWERLSTTGYHTLDCTRDGSCWAAGGGGRVARASAR</sequence>
<dbReference type="SUPFAM" id="SSF50939">
    <property type="entry name" value="Sialidases"/>
    <property type="match status" value="1"/>
</dbReference>
<dbReference type="PANTHER" id="PTHR47199:SF2">
    <property type="entry name" value="PHOTOSYSTEM II STABILITY_ASSEMBLY FACTOR HCF136, CHLOROPLASTIC"/>
    <property type="match status" value="1"/>
</dbReference>
<keyword evidence="1" id="KW-0732">Signal</keyword>
<dbReference type="Proteomes" id="UP000294894">
    <property type="component" value="Chromosome"/>
</dbReference>
<accession>A0A4P7GME1</accession>
<dbReference type="AlphaFoldDB" id="A0A4P7GME1"/>
<dbReference type="KEGG" id="noy:EXE57_12210"/>
<dbReference type="RefSeq" id="WP_135077870.1">
    <property type="nucleotide sequence ID" value="NZ_CP038267.1"/>
</dbReference>
<dbReference type="CDD" id="cd15482">
    <property type="entry name" value="Sialidase_non-viral"/>
    <property type="match status" value="1"/>
</dbReference>
<dbReference type="InterPro" id="IPR015943">
    <property type="entry name" value="WD40/YVTN_repeat-like_dom_sf"/>
</dbReference>
<feature type="chain" id="PRO_5020873730" evidence="1">
    <location>
        <begin position="27"/>
        <end position="360"/>
    </location>
</feature>
<reference evidence="2 3" key="1">
    <citation type="submission" date="2019-03" db="EMBL/GenBank/DDBJ databases">
        <title>Three New Species of Nocardioides, Nocardioides euryhalodurans sp. nov., Nocardioides seonyuensis sp. nov. and Nocardioides eburneoflavus sp. nov., Iolated from Soil.</title>
        <authorList>
            <person name="Roh S.G."/>
            <person name="Lee C."/>
            <person name="Kim M.-K."/>
            <person name="Kim S.B."/>
        </authorList>
    </citation>
    <scope>NUCLEOTIDE SEQUENCE [LARGE SCALE GENOMIC DNA]</scope>
    <source>
        <strain evidence="2 3">MMS17-SY117</strain>
    </source>
</reference>
<dbReference type="PANTHER" id="PTHR47199">
    <property type="entry name" value="PHOTOSYSTEM II STABILITY/ASSEMBLY FACTOR HCF136, CHLOROPLASTIC"/>
    <property type="match status" value="1"/>
</dbReference>
<dbReference type="EMBL" id="CP038267">
    <property type="protein sequence ID" value="QBR92947.1"/>
    <property type="molecule type" value="Genomic_DNA"/>
</dbReference>
<evidence type="ECO:0000313" key="2">
    <source>
        <dbReference type="EMBL" id="QBR92947.1"/>
    </source>
</evidence>
<evidence type="ECO:0000256" key="1">
    <source>
        <dbReference type="SAM" id="SignalP"/>
    </source>
</evidence>
<proteinExistence type="predicted"/>